<proteinExistence type="predicted"/>
<dbReference type="EMBL" id="FUYJ01000006">
    <property type="protein sequence ID" value="SKB02179.1"/>
    <property type="molecule type" value="Genomic_DNA"/>
</dbReference>
<sequence length="319" mass="36624">MVGRNEPCPCGSGKKYKKCCESKQAVSVEEVQTEEMERLLQTFYDTYPERKDVSEFIDFADSWKSSLREYLPEEMIEAIALDEFFFHQRSDIWESYIEKQKKKQVRPSILGLLDQWAHPRVFIGKVTAVDETYMTAASIIGDETIQLWKESEKPVPAGVHFYCFLLPDGTEEGNYLAVSSLIFFPTDHSEAIKQFANSIDQVKEHTMSFWVKLGDNGYAGDEFTEFESGVLQAAAEFLEMSERQSDALLELIEDFLVEQQPNARKEVAIAAGAIRYGQENELFEPLTMTWKDIAEHFDVSPSSMNKYAKEITEYVLQQN</sequence>
<dbReference type="InterPro" id="IPR004027">
    <property type="entry name" value="SEC_C_motif"/>
</dbReference>
<evidence type="ECO:0000313" key="1">
    <source>
        <dbReference type="EMBL" id="SKB02179.1"/>
    </source>
</evidence>
<dbReference type="RefSeq" id="WP_078818088.1">
    <property type="nucleotide sequence ID" value="NZ_FUYJ01000006.1"/>
</dbReference>
<dbReference type="SUPFAM" id="SSF103642">
    <property type="entry name" value="Sec-C motif"/>
    <property type="match status" value="1"/>
</dbReference>
<evidence type="ECO:0000313" key="2">
    <source>
        <dbReference type="Proteomes" id="UP000190042"/>
    </source>
</evidence>
<gene>
    <name evidence="1" type="ORF">SAMN04244570_2859</name>
</gene>
<name>A0A1T4YK55_9BACL</name>
<accession>A0A1T4YK55</accession>
<protein>
    <submittedName>
        <fullName evidence="1">SEC-C motif-containing protein</fullName>
    </submittedName>
</protein>
<dbReference type="AlphaFoldDB" id="A0A1T4YK55"/>
<reference evidence="2" key="1">
    <citation type="submission" date="2017-02" db="EMBL/GenBank/DDBJ databases">
        <authorList>
            <person name="Varghese N."/>
            <person name="Submissions S."/>
        </authorList>
    </citation>
    <scope>NUCLEOTIDE SEQUENCE [LARGE SCALE GENOMIC DNA]</scope>
    <source>
        <strain evidence="2">DSM 23966</strain>
    </source>
</reference>
<dbReference type="Gene3D" id="3.10.450.50">
    <property type="match status" value="1"/>
</dbReference>
<dbReference type="Proteomes" id="UP000190042">
    <property type="component" value="Unassembled WGS sequence"/>
</dbReference>
<keyword evidence="2" id="KW-1185">Reference proteome</keyword>
<organism evidence="1 2">
    <name type="scientific">Sporosarcina newyorkensis</name>
    <dbReference type="NCBI Taxonomy" id="759851"/>
    <lineage>
        <taxon>Bacteria</taxon>
        <taxon>Bacillati</taxon>
        <taxon>Bacillota</taxon>
        <taxon>Bacilli</taxon>
        <taxon>Bacillales</taxon>
        <taxon>Caryophanaceae</taxon>
        <taxon>Sporosarcina</taxon>
    </lineage>
</organism>
<dbReference type="Pfam" id="PF02810">
    <property type="entry name" value="SEC-C"/>
    <property type="match status" value="1"/>
</dbReference>